<evidence type="ECO:0000313" key="12">
    <source>
        <dbReference type="EMBL" id="CAD7656161.1"/>
    </source>
</evidence>
<keyword evidence="8" id="KW-0511">Multifunctional enzyme</keyword>
<sequence>MISPDSKCMCLDERANGYAKGEGCVTVLVQRRDVAKRMYAAIVNIKSNNDGYKKDGITFPSWERQYTVISGTYAECGVDPAQVDYVEAHCTGTKAGDPVEMRAIYEAMGKGKRDKPLMIGALKSNIGHTEGASGLCAVTKVILTFENELIAANLHFKTPNPNIPSLIDGYIQPINENTVFIGDLIGLNNFGFGGSNTHLILRSPKIMAPVDNGAIVDRYPRLVQMCGRNQESIHYFFDKLFEKPSKISRDLLHLINELSKSTPFETYTGYRPMRYRGFTLISDKSGRGSVLKYSEIVTQKVAKHEKQMCFAYTGIGSQWPGMAQQLMSFDVIAESIHNSALIMRDNGIDLLRLLTQNNSDMNKSALNSMVSLVAIQMALTDLLKHLDMTPDRILGYSTGEIVCAYADSCVTGREALSIAYYCGKFIDKIGDKKGLKRKFDALKRENLSKCLDQYYEEVVDSTDIDANVETLLNALNAIIGGDRKKSGKWITNTTHKTEDSEYINGKYFIDSLLMPVLLRHTFNGVANDAVIVEISADSLLESEIQNFSPNYTYIPLMRRMSDSSETLLTSFGRLYGQGFNVKIERLYPVVSEPVSTGTRILSPFIKWDHNKSYRLTKFPDYFNFLNSREDESYTIDFMDKNDLYVRDHCIDGKILVPATGYLLFAWKSLAFHKKISYKDFVVEFRDVQIYRATPIQKTGKIKLYTSLDPRTGRFHIVDSGTVVVSGTIREINATDMQYKSVFHEIKAMDETNGTHNDRPIVMKSKDIYKTLRTRGYNYGKSFQCIQQCREIQNMYVWAHIQWCDNWVTFSDCCLQTYILGKKSKQLLVPVAIELFRCDPKVLFRKPKAEFKVIFDPHLNIAVTDGLEIRGVRASPLQRNTNSQKPALRSYGFVPFDEYFIHENHNSFAIYQKICDELALKLANNESAVGKSLSKNDSQLMSKISEDSQTLYKLLIDFTDNKSDINLDIIERLDRDMMYSSYGDHNYLRSQLTIVMENRNELNGNRLDVLEVNDSSALMYGTVMSGLDIFQYSLDIHYTLWQTNPQKTRQRDDHKLYSNTFTLQEWCIGPEVSDGSTDLIVYKDESVCHLRDNELNTELNTLMASFWQKLTENGFLMIVLKNKLSFAEKFICNTFGLKIYNQSRRDLIVSVAQNLGFSLISDKIDCFSINSLLFRKTNGELIVGKQVFIRFCNEYKNWFQNLQQELRQIGDKPLDQNIWLVANGADEGLLGFMKCIRKEPNGNRVKCLQIMTTNRDQTSGDILTNKTVHLNDIIKKDLAINVVDDDKVGHYVLNELPVQPYRVDSEHCFLNLRNRGDLSSFEWFESQHKYWPLNRKANQKLVHIYYSALNFKDIMLATGRLQSESPTGETECLIGFEFTGTDENMNRVMGMIPSKALATTCVVRDQDFLWPIPDHWSMEEAATVPCVYATAYYALIIRGKLRANEKVLIHSGSGGVGQAAIRICLSLNCRLFITVGSDAKRQYLQRLFPSLSDQCFSTSRDLSFKRHVLTQTDGLGVDVILNSLSEEKLFASLDCLATNGRFLEIGKYDLSRDSVLSIRNKLLILIFNTKLNTNLFAT</sequence>
<dbReference type="InterPro" id="IPR016039">
    <property type="entry name" value="Thiolase-like"/>
</dbReference>
<dbReference type="GO" id="GO:0006633">
    <property type="term" value="P:fatty acid biosynthetic process"/>
    <property type="evidence" value="ECO:0007669"/>
    <property type="project" value="UniProtKB-KW"/>
</dbReference>
<dbReference type="Gene3D" id="3.90.180.10">
    <property type="entry name" value="Medium-chain alcohol dehydrogenases, catalytic domain"/>
    <property type="match status" value="1"/>
</dbReference>
<dbReference type="InterPro" id="IPR011032">
    <property type="entry name" value="GroES-like_sf"/>
</dbReference>
<gene>
    <name evidence="12" type="ORF">ONB1V03_LOCUS12801</name>
</gene>
<dbReference type="InterPro" id="IPR036291">
    <property type="entry name" value="NAD(P)-bd_dom_sf"/>
</dbReference>
<evidence type="ECO:0000259" key="11">
    <source>
        <dbReference type="PROSITE" id="PS52019"/>
    </source>
</evidence>
<feature type="region of interest" description="C-terminal hotdog fold" evidence="9">
    <location>
        <begin position="759"/>
        <end position="885"/>
    </location>
</feature>
<dbReference type="PROSITE" id="PS52019">
    <property type="entry name" value="PKS_MFAS_DH"/>
    <property type="match status" value="1"/>
</dbReference>
<evidence type="ECO:0000256" key="5">
    <source>
        <dbReference type="ARBA" id="ARBA00023002"/>
    </source>
</evidence>
<keyword evidence="13" id="KW-1185">Reference proteome</keyword>
<evidence type="ECO:0000256" key="2">
    <source>
        <dbReference type="ARBA" id="ARBA00022516"/>
    </source>
</evidence>
<dbReference type="Gene3D" id="3.10.129.110">
    <property type="entry name" value="Polyketide synthase dehydratase"/>
    <property type="match status" value="1"/>
</dbReference>
<feature type="active site" description="Proton donor; for dehydratase activity" evidence="9">
    <location>
        <position position="811"/>
    </location>
</feature>
<evidence type="ECO:0000256" key="9">
    <source>
        <dbReference type="PROSITE-ProRule" id="PRU01363"/>
    </source>
</evidence>
<dbReference type="InterPro" id="IPR020843">
    <property type="entry name" value="ER"/>
</dbReference>
<keyword evidence="2" id="KW-0444">Lipid biosynthesis</keyword>
<feature type="active site" description="Proton acceptor; for dehydratase activity" evidence="9">
    <location>
        <position position="648"/>
    </location>
</feature>
<feature type="domain" description="PKS/mFAS DH" evidence="11">
    <location>
        <begin position="616"/>
        <end position="885"/>
    </location>
</feature>
<keyword evidence="4" id="KW-0521">NADP</keyword>
<dbReference type="GO" id="GO:0016491">
    <property type="term" value="F:oxidoreductase activity"/>
    <property type="evidence" value="ECO:0007669"/>
    <property type="project" value="UniProtKB-KW"/>
</dbReference>
<dbReference type="EMBL" id="OC925483">
    <property type="protein sequence ID" value="CAD7656161.1"/>
    <property type="molecule type" value="Genomic_DNA"/>
</dbReference>
<dbReference type="InterPro" id="IPR016035">
    <property type="entry name" value="Acyl_Trfase/lysoPLipase"/>
</dbReference>
<dbReference type="InterPro" id="IPR042104">
    <property type="entry name" value="PKS_dehydratase_sf"/>
</dbReference>
<dbReference type="Gene3D" id="3.40.47.10">
    <property type="match status" value="1"/>
</dbReference>
<dbReference type="InterPro" id="IPR020841">
    <property type="entry name" value="PKS_Beta-ketoAc_synthase_dom"/>
</dbReference>
<accession>A0A7R9QS34</accession>
<evidence type="ECO:0000256" key="7">
    <source>
        <dbReference type="ARBA" id="ARBA00023160"/>
    </source>
</evidence>
<dbReference type="InterPro" id="IPR014031">
    <property type="entry name" value="Ketoacyl_synth_C"/>
</dbReference>
<keyword evidence="7" id="KW-0275">Fatty acid biosynthesis</keyword>
<dbReference type="CDD" id="cd00833">
    <property type="entry name" value="PKS"/>
    <property type="match status" value="1"/>
</dbReference>
<evidence type="ECO:0000313" key="13">
    <source>
        <dbReference type="Proteomes" id="UP000728032"/>
    </source>
</evidence>
<dbReference type="InterPro" id="IPR014043">
    <property type="entry name" value="Acyl_transferase_dom"/>
</dbReference>
<dbReference type="SUPFAM" id="SSF53901">
    <property type="entry name" value="Thiolase-like"/>
    <property type="match status" value="1"/>
</dbReference>
<dbReference type="PANTHER" id="PTHR43775">
    <property type="entry name" value="FATTY ACID SYNTHASE"/>
    <property type="match status" value="1"/>
</dbReference>
<dbReference type="Gene3D" id="3.40.50.720">
    <property type="entry name" value="NAD(P)-binding Rossmann-like Domain"/>
    <property type="match status" value="1"/>
</dbReference>
<dbReference type="SMART" id="SM00829">
    <property type="entry name" value="PKS_ER"/>
    <property type="match status" value="1"/>
</dbReference>
<dbReference type="Proteomes" id="UP000728032">
    <property type="component" value="Unassembled WGS sequence"/>
</dbReference>
<reference evidence="12" key="1">
    <citation type="submission" date="2020-11" db="EMBL/GenBank/DDBJ databases">
        <authorList>
            <person name="Tran Van P."/>
        </authorList>
    </citation>
    <scope>NUCLEOTIDE SEQUENCE</scope>
</reference>
<dbReference type="Pfam" id="PF00698">
    <property type="entry name" value="Acyl_transf_1"/>
    <property type="match status" value="1"/>
</dbReference>
<dbReference type="InterPro" id="IPR032821">
    <property type="entry name" value="PKS_assoc"/>
</dbReference>
<dbReference type="Pfam" id="PF21149">
    <property type="entry name" value="FAS_pseudo-KR"/>
    <property type="match status" value="1"/>
</dbReference>
<evidence type="ECO:0000256" key="4">
    <source>
        <dbReference type="ARBA" id="ARBA00022857"/>
    </source>
</evidence>
<dbReference type="InterPro" id="IPR049900">
    <property type="entry name" value="PKS_mFAS_DH"/>
</dbReference>
<dbReference type="InterPro" id="IPR049391">
    <property type="entry name" value="FAS_pseudo-KR"/>
</dbReference>
<dbReference type="InterPro" id="IPR001227">
    <property type="entry name" value="Ac_transferase_dom_sf"/>
</dbReference>
<organism evidence="12">
    <name type="scientific">Oppiella nova</name>
    <dbReference type="NCBI Taxonomy" id="334625"/>
    <lineage>
        <taxon>Eukaryota</taxon>
        <taxon>Metazoa</taxon>
        <taxon>Ecdysozoa</taxon>
        <taxon>Arthropoda</taxon>
        <taxon>Chelicerata</taxon>
        <taxon>Arachnida</taxon>
        <taxon>Acari</taxon>
        <taxon>Acariformes</taxon>
        <taxon>Sarcoptiformes</taxon>
        <taxon>Oribatida</taxon>
        <taxon>Brachypylina</taxon>
        <taxon>Oppioidea</taxon>
        <taxon>Oppiidae</taxon>
        <taxon>Oppiella</taxon>
    </lineage>
</organism>
<dbReference type="EMBL" id="CAJPVJ010010658">
    <property type="protein sequence ID" value="CAG2173348.1"/>
    <property type="molecule type" value="Genomic_DNA"/>
</dbReference>
<evidence type="ECO:0000256" key="8">
    <source>
        <dbReference type="ARBA" id="ARBA00023268"/>
    </source>
</evidence>
<keyword evidence="3" id="KW-0276">Fatty acid metabolism</keyword>
<dbReference type="Gene3D" id="3.30.70.3290">
    <property type="match status" value="2"/>
</dbReference>
<dbReference type="SMART" id="SM00825">
    <property type="entry name" value="PKS_KS"/>
    <property type="match status" value="1"/>
</dbReference>
<dbReference type="InterPro" id="IPR050091">
    <property type="entry name" value="PKS_NRPS_Biosynth_Enz"/>
</dbReference>
<proteinExistence type="predicted"/>
<keyword evidence="6" id="KW-0443">Lipid metabolism</keyword>
<dbReference type="InterPro" id="IPR029063">
    <property type="entry name" value="SAM-dependent_MTases_sf"/>
</dbReference>
<dbReference type="Pfam" id="PF16197">
    <property type="entry name" value="KAsynt_C_assoc"/>
    <property type="match status" value="1"/>
</dbReference>
<feature type="region of interest" description="N-terminal hotdog fold" evidence="9">
    <location>
        <begin position="616"/>
        <end position="741"/>
    </location>
</feature>
<protein>
    <submittedName>
        <fullName evidence="12">Uncharacterized protein</fullName>
    </submittedName>
</protein>
<dbReference type="Gene3D" id="3.40.50.150">
    <property type="entry name" value="Vaccinia Virus protein VP39"/>
    <property type="match status" value="1"/>
</dbReference>
<dbReference type="SUPFAM" id="SSF50129">
    <property type="entry name" value="GroES-like"/>
    <property type="match status" value="1"/>
</dbReference>
<evidence type="ECO:0000259" key="10">
    <source>
        <dbReference type="PROSITE" id="PS52004"/>
    </source>
</evidence>
<name>A0A7R9QS34_9ACAR</name>
<dbReference type="Pfam" id="PF02801">
    <property type="entry name" value="Ketoacyl-synt_C"/>
    <property type="match status" value="1"/>
</dbReference>
<keyword evidence="5" id="KW-0560">Oxidoreductase</keyword>
<dbReference type="GO" id="GO:0004312">
    <property type="term" value="F:fatty acid synthase activity"/>
    <property type="evidence" value="ECO:0007669"/>
    <property type="project" value="TreeGrafter"/>
</dbReference>
<dbReference type="SMART" id="SM00827">
    <property type="entry name" value="PKS_AT"/>
    <property type="match status" value="1"/>
</dbReference>
<dbReference type="OrthoDB" id="6504497at2759"/>
<evidence type="ECO:0000256" key="1">
    <source>
        <dbReference type="ARBA" id="ARBA00022450"/>
    </source>
</evidence>
<dbReference type="PROSITE" id="PS52004">
    <property type="entry name" value="KS3_2"/>
    <property type="match status" value="1"/>
</dbReference>
<dbReference type="InterPro" id="IPR013149">
    <property type="entry name" value="ADH-like_C"/>
</dbReference>
<dbReference type="SUPFAM" id="SSF52151">
    <property type="entry name" value="FabD/lysophospholipase-like"/>
    <property type="match status" value="1"/>
</dbReference>
<feature type="domain" description="Ketosynthase family 3 (KS3)" evidence="10">
    <location>
        <begin position="1"/>
        <end position="203"/>
    </location>
</feature>
<keyword evidence="1" id="KW-0596">Phosphopantetheine</keyword>
<dbReference type="PANTHER" id="PTHR43775:SF7">
    <property type="entry name" value="FATTY ACID SYNTHASE"/>
    <property type="match status" value="1"/>
</dbReference>
<evidence type="ECO:0000256" key="6">
    <source>
        <dbReference type="ARBA" id="ARBA00023098"/>
    </source>
</evidence>
<dbReference type="Pfam" id="PF00107">
    <property type="entry name" value="ADH_zinc_N"/>
    <property type="match status" value="1"/>
</dbReference>
<evidence type="ECO:0000256" key="3">
    <source>
        <dbReference type="ARBA" id="ARBA00022832"/>
    </source>
</evidence>
<dbReference type="SUPFAM" id="SSF51735">
    <property type="entry name" value="NAD(P)-binding Rossmann-fold domains"/>
    <property type="match status" value="1"/>
</dbReference>
<dbReference type="CDD" id="cd05195">
    <property type="entry name" value="enoyl_red"/>
    <property type="match status" value="1"/>
</dbReference>
<dbReference type="Gene3D" id="3.40.366.10">
    <property type="entry name" value="Malonyl-Coenzyme A Acyl Carrier Protein, domain 2"/>
    <property type="match status" value="2"/>
</dbReference>